<evidence type="ECO:0000313" key="3">
    <source>
        <dbReference type="EMBL" id="OCW59037.1"/>
    </source>
</evidence>
<feature type="domain" description="DUF2061" evidence="2">
    <location>
        <begin position="8"/>
        <end position="59"/>
    </location>
</feature>
<evidence type="ECO:0000256" key="1">
    <source>
        <dbReference type="SAM" id="Phobius"/>
    </source>
</evidence>
<keyword evidence="1" id="KW-0472">Membrane</keyword>
<dbReference type="Proteomes" id="UP000094795">
    <property type="component" value="Unassembled WGS sequence"/>
</dbReference>
<dbReference type="RefSeq" id="WP_066175100.1">
    <property type="nucleotide sequence ID" value="NZ_LQZT01000002.1"/>
</dbReference>
<reference evidence="3 4" key="1">
    <citation type="submission" date="2015-12" db="EMBL/GenBank/DDBJ databases">
        <authorList>
            <person name="Shamseldin A."/>
            <person name="Moawad H."/>
            <person name="Abd El-Rahim W.M."/>
            <person name="Sadowsky M.J."/>
        </authorList>
    </citation>
    <scope>NUCLEOTIDE SEQUENCE [LARGE SCALE GENOMIC DNA]</scope>
    <source>
        <strain evidence="3 4">JC234</strain>
    </source>
</reference>
<evidence type="ECO:0000259" key="2">
    <source>
        <dbReference type="Pfam" id="PF09834"/>
    </source>
</evidence>
<name>A0A1C1YZY2_9HYPH</name>
<dbReference type="InterPro" id="IPR018638">
    <property type="entry name" value="DUF2061_membrane"/>
</dbReference>
<sequence>MDSPVRTIVKAVSWQALGLVSTALIAWLHTGAMLSALTFALSTSATGLAFFFLHERLWARVRWGLGEARAEVEPQGR</sequence>
<keyword evidence="1" id="KW-0812">Transmembrane</keyword>
<gene>
    <name evidence="3" type="ORF">AWJ14_04855</name>
</gene>
<dbReference type="OrthoDB" id="197461at2"/>
<keyword evidence="1" id="KW-1133">Transmembrane helix</keyword>
<accession>A0A1C1YZY2</accession>
<comment type="caution">
    <text evidence="3">The sequence shown here is derived from an EMBL/GenBank/DDBJ whole genome shotgun (WGS) entry which is preliminary data.</text>
</comment>
<dbReference type="EMBL" id="LQZT01000002">
    <property type="protein sequence ID" value="OCW59037.1"/>
    <property type="molecule type" value="Genomic_DNA"/>
</dbReference>
<proteinExistence type="predicted"/>
<feature type="transmembrane region" description="Helical" evidence="1">
    <location>
        <begin position="7"/>
        <end position="28"/>
    </location>
</feature>
<protein>
    <recommendedName>
        <fullName evidence="2">DUF2061 domain-containing protein</fullName>
    </recommendedName>
</protein>
<keyword evidence="4" id="KW-1185">Reference proteome</keyword>
<evidence type="ECO:0000313" key="4">
    <source>
        <dbReference type="Proteomes" id="UP000094795"/>
    </source>
</evidence>
<dbReference type="AlphaFoldDB" id="A0A1C1YZY2"/>
<organism evidence="3 4">
    <name type="scientific">Hoeflea olei</name>
    <dbReference type="NCBI Taxonomy" id="1480615"/>
    <lineage>
        <taxon>Bacteria</taxon>
        <taxon>Pseudomonadati</taxon>
        <taxon>Pseudomonadota</taxon>
        <taxon>Alphaproteobacteria</taxon>
        <taxon>Hyphomicrobiales</taxon>
        <taxon>Rhizobiaceae</taxon>
        <taxon>Hoeflea</taxon>
    </lineage>
</organism>
<feature type="transmembrane region" description="Helical" evidence="1">
    <location>
        <begin position="34"/>
        <end position="53"/>
    </location>
</feature>
<dbReference type="Pfam" id="PF09834">
    <property type="entry name" value="DUF2061"/>
    <property type="match status" value="1"/>
</dbReference>
<dbReference type="STRING" id="1480615.AWJ14_04855"/>